<dbReference type="InterPro" id="IPR013083">
    <property type="entry name" value="Znf_RING/FYVE/PHD"/>
</dbReference>
<proteinExistence type="predicted"/>
<dbReference type="AlphaFoldDB" id="A0A4U8US13"/>
<keyword evidence="5" id="KW-0805">Transcription regulation</keyword>
<dbReference type="InterPro" id="IPR019787">
    <property type="entry name" value="Znf_PHD-finger"/>
</dbReference>
<evidence type="ECO:0000256" key="9">
    <source>
        <dbReference type="SAM" id="MobiDB-lite"/>
    </source>
</evidence>
<keyword evidence="4" id="KW-0862">Zinc</keyword>
<dbReference type="Pfam" id="PF00628">
    <property type="entry name" value="PHD"/>
    <property type="match status" value="1"/>
</dbReference>
<evidence type="ECO:0000313" key="11">
    <source>
        <dbReference type="EMBL" id="TMS36090.1"/>
    </source>
</evidence>
<dbReference type="CDD" id="cd15522">
    <property type="entry name" value="PHD_TAF3"/>
    <property type="match status" value="1"/>
</dbReference>
<dbReference type="GO" id="GO:0008270">
    <property type="term" value="F:zinc ion binding"/>
    <property type="evidence" value="ECO:0007669"/>
    <property type="project" value="UniProtKB-KW"/>
</dbReference>
<dbReference type="InterPro" id="IPR001965">
    <property type="entry name" value="Znf_PHD"/>
</dbReference>
<feature type="compositionally biased region" description="Basic and acidic residues" evidence="9">
    <location>
        <begin position="748"/>
        <end position="794"/>
    </location>
</feature>
<feature type="compositionally biased region" description="Basic and acidic residues" evidence="9">
    <location>
        <begin position="428"/>
        <end position="438"/>
    </location>
</feature>
<feature type="compositionally biased region" description="Basic residues" evidence="9">
    <location>
        <begin position="248"/>
        <end position="260"/>
    </location>
</feature>
<dbReference type="InterPro" id="IPR009072">
    <property type="entry name" value="Histone-fold"/>
</dbReference>
<feature type="compositionally biased region" description="Low complexity" evidence="9">
    <location>
        <begin position="643"/>
        <end position="658"/>
    </location>
</feature>
<dbReference type="OrthoDB" id="436852at2759"/>
<feature type="region of interest" description="Disordered" evidence="9">
    <location>
        <begin position="280"/>
        <end position="538"/>
    </location>
</feature>
<dbReference type="GO" id="GO:0045944">
    <property type="term" value="P:positive regulation of transcription by RNA polymerase II"/>
    <property type="evidence" value="ECO:0007669"/>
    <property type="project" value="TreeGrafter"/>
</dbReference>
<keyword evidence="3 8" id="KW-0863">Zinc-finger</keyword>
<dbReference type="GO" id="GO:0002039">
    <property type="term" value="F:p53 binding"/>
    <property type="evidence" value="ECO:0007669"/>
    <property type="project" value="TreeGrafter"/>
</dbReference>
<dbReference type="PANTHER" id="PTHR46452:SF1">
    <property type="entry name" value="TRANSCRIPTION INITIATION FACTOR TFIID SUBUNIT 3"/>
    <property type="match status" value="1"/>
</dbReference>
<dbReference type="Pfam" id="PF07524">
    <property type="entry name" value="Bromo_TP"/>
    <property type="match status" value="1"/>
</dbReference>
<evidence type="ECO:0000256" key="1">
    <source>
        <dbReference type="ARBA" id="ARBA00004123"/>
    </source>
</evidence>
<feature type="compositionally biased region" description="Basic and acidic residues" evidence="9">
    <location>
        <begin position="890"/>
        <end position="943"/>
    </location>
</feature>
<reference evidence="11 12" key="1">
    <citation type="journal article" date="2015" name="Genome Biol.">
        <title>Comparative genomics of Steinernema reveals deeply conserved gene regulatory networks.</title>
        <authorList>
            <person name="Dillman A.R."/>
            <person name="Macchietto M."/>
            <person name="Porter C.F."/>
            <person name="Rogers A."/>
            <person name="Williams B."/>
            <person name="Antoshechkin I."/>
            <person name="Lee M.M."/>
            <person name="Goodwin Z."/>
            <person name="Lu X."/>
            <person name="Lewis E.E."/>
            <person name="Goodrich-Blair H."/>
            <person name="Stock S.P."/>
            <person name="Adams B.J."/>
            <person name="Sternberg P.W."/>
            <person name="Mortazavi A."/>
        </authorList>
    </citation>
    <scope>NUCLEOTIDE SEQUENCE [LARGE SCALE GENOMIC DNA]</scope>
    <source>
        <strain evidence="11 12">ALL</strain>
    </source>
</reference>
<keyword evidence="7" id="KW-0539">Nucleus</keyword>
<comment type="caution">
    <text evidence="11">The sequence shown here is derived from an EMBL/GenBank/DDBJ whole genome shotgun (WGS) entry which is preliminary data.</text>
</comment>
<dbReference type="PROSITE" id="PS50016">
    <property type="entry name" value="ZF_PHD_2"/>
    <property type="match status" value="1"/>
</dbReference>
<dbReference type="InterPro" id="IPR019786">
    <property type="entry name" value="Zinc_finger_PHD-type_CS"/>
</dbReference>
<dbReference type="GO" id="GO:0005669">
    <property type="term" value="C:transcription factor TFIID complex"/>
    <property type="evidence" value="ECO:0007669"/>
    <property type="project" value="TreeGrafter"/>
</dbReference>
<feature type="compositionally biased region" description="Basic residues" evidence="9">
    <location>
        <begin position="600"/>
        <end position="630"/>
    </location>
</feature>
<feature type="compositionally biased region" description="Polar residues" evidence="9">
    <location>
        <begin position="701"/>
        <end position="716"/>
    </location>
</feature>
<feature type="compositionally biased region" description="Pro residues" evidence="9">
    <location>
        <begin position="659"/>
        <end position="677"/>
    </location>
</feature>
<feature type="compositionally biased region" description="Low complexity" evidence="9">
    <location>
        <begin position="859"/>
        <end position="868"/>
    </location>
</feature>
<keyword evidence="12" id="KW-1185">Reference proteome</keyword>
<evidence type="ECO:0000256" key="5">
    <source>
        <dbReference type="ARBA" id="ARBA00023015"/>
    </source>
</evidence>
<feature type="compositionally biased region" description="Basic and acidic residues" evidence="9">
    <location>
        <begin position="631"/>
        <end position="640"/>
    </location>
</feature>
<evidence type="ECO:0000256" key="8">
    <source>
        <dbReference type="PROSITE-ProRule" id="PRU00146"/>
    </source>
</evidence>
<comment type="subcellular location">
    <subcellularLocation>
        <location evidence="1">Nucleus</location>
    </subcellularLocation>
</comment>
<dbReference type="Gene3D" id="1.10.20.10">
    <property type="entry name" value="Histone, subunit A"/>
    <property type="match status" value="1"/>
</dbReference>
<evidence type="ECO:0000256" key="7">
    <source>
        <dbReference type="ARBA" id="ARBA00023242"/>
    </source>
</evidence>
<dbReference type="Gene3D" id="3.30.40.10">
    <property type="entry name" value="Zinc/RING finger domain, C3HC4 (zinc finger)"/>
    <property type="match status" value="1"/>
</dbReference>
<dbReference type="STRING" id="34508.A0A4U8US13"/>
<feature type="region of interest" description="Disordered" evidence="9">
    <location>
        <begin position="149"/>
        <end position="210"/>
    </location>
</feature>
<name>A0A4U8US13_STECR</name>
<evidence type="ECO:0000256" key="4">
    <source>
        <dbReference type="ARBA" id="ARBA00022833"/>
    </source>
</evidence>
<feature type="compositionally biased region" description="Basic and acidic residues" evidence="9">
    <location>
        <begin position="389"/>
        <end position="419"/>
    </location>
</feature>
<gene>
    <name evidence="11" type="ORF">L596_003345</name>
</gene>
<dbReference type="GO" id="GO:0046982">
    <property type="term" value="F:protein heterodimerization activity"/>
    <property type="evidence" value="ECO:0007669"/>
    <property type="project" value="InterPro"/>
</dbReference>
<dbReference type="EMBL" id="AZBU02000001">
    <property type="protein sequence ID" value="TMS36090.1"/>
    <property type="molecule type" value="Genomic_DNA"/>
</dbReference>
<evidence type="ECO:0000313" key="12">
    <source>
        <dbReference type="Proteomes" id="UP000298663"/>
    </source>
</evidence>
<feature type="compositionally biased region" description="Polar residues" evidence="9">
    <location>
        <begin position="151"/>
        <end position="162"/>
    </location>
</feature>
<protein>
    <recommendedName>
        <fullName evidence="10">PHD-type domain-containing protein</fullName>
    </recommendedName>
</protein>
<dbReference type="InterPro" id="IPR006565">
    <property type="entry name" value="BTP"/>
</dbReference>
<feature type="compositionally biased region" description="Low complexity" evidence="9">
    <location>
        <begin position="318"/>
        <end position="331"/>
    </location>
</feature>
<evidence type="ECO:0000256" key="3">
    <source>
        <dbReference type="ARBA" id="ARBA00022771"/>
    </source>
</evidence>
<feature type="compositionally biased region" description="Basic and acidic residues" evidence="9">
    <location>
        <begin position="485"/>
        <end position="501"/>
    </location>
</feature>
<dbReference type="SMART" id="SM00249">
    <property type="entry name" value="PHD"/>
    <property type="match status" value="1"/>
</dbReference>
<feature type="compositionally biased region" description="Polar residues" evidence="9">
    <location>
        <begin position="502"/>
        <end position="512"/>
    </location>
</feature>
<evidence type="ECO:0000259" key="10">
    <source>
        <dbReference type="PROSITE" id="PS50016"/>
    </source>
</evidence>
<keyword evidence="2" id="KW-0479">Metal-binding</keyword>
<dbReference type="PROSITE" id="PS01359">
    <property type="entry name" value="ZF_PHD_1"/>
    <property type="match status" value="1"/>
</dbReference>
<reference evidence="11 12" key="2">
    <citation type="journal article" date="2019" name="G3 (Bethesda)">
        <title>Hybrid Assembly of the Genome of the Entomopathogenic Nematode Steinernema carpocapsae Identifies the X-Chromosome.</title>
        <authorList>
            <person name="Serra L."/>
            <person name="Macchietto M."/>
            <person name="Macias-Munoz A."/>
            <person name="McGill C.J."/>
            <person name="Rodriguez I.M."/>
            <person name="Rodriguez B."/>
            <person name="Murad R."/>
            <person name="Mortazavi A."/>
        </authorList>
    </citation>
    <scope>NUCLEOTIDE SEQUENCE [LARGE SCALE GENOMIC DNA]</scope>
    <source>
        <strain evidence="11 12">ALL</strain>
    </source>
</reference>
<dbReference type="PANTHER" id="PTHR46452">
    <property type="entry name" value="TRANSCRIPTION INITIATION FACTOR TFIID SUBUNIT 3"/>
    <property type="match status" value="1"/>
</dbReference>
<dbReference type="Proteomes" id="UP000298663">
    <property type="component" value="Unassembled WGS sequence"/>
</dbReference>
<accession>A0A4U8US13</accession>
<evidence type="ECO:0000256" key="2">
    <source>
        <dbReference type="ARBA" id="ARBA00022723"/>
    </source>
</evidence>
<feature type="compositionally biased region" description="Polar residues" evidence="9">
    <location>
        <begin position="869"/>
        <end position="880"/>
    </location>
</feature>
<keyword evidence="6" id="KW-0804">Transcription</keyword>
<dbReference type="InterPro" id="IPR011011">
    <property type="entry name" value="Znf_FYVE_PHD"/>
</dbReference>
<feature type="compositionally biased region" description="Basic and acidic residues" evidence="9">
    <location>
        <begin position="172"/>
        <end position="191"/>
    </location>
</feature>
<feature type="domain" description="PHD-type" evidence="10">
    <location>
        <begin position="983"/>
        <end position="1034"/>
    </location>
</feature>
<dbReference type="SUPFAM" id="SSF57903">
    <property type="entry name" value="FYVE/PHD zinc finger"/>
    <property type="match status" value="1"/>
</dbReference>
<feature type="region of interest" description="Disordered" evidence="9">
    <location>
        <begin position="571"/>
        <end position="962"/>
    </location>
</feature>
<feature type="compositionally biased region" description="Basic and acidic residues" evidence="9">
    <location>
        <begin position="804"/>
        <end position="852"/>
    </location>
</feature>
<evidence type="ECO:0000256" key="6">
    <source>
        <dbReference type="ARBA" id="ARBA00023163"/>
    </source>
</evidence>
<feature type="compositionally biased region" description="Basic residues" evidence="9">
    <location>
        <begin position="583"/>
        <end position="594"/>
    </location>
</feature>
<feature type="region of interest" description="Disordered" evidence="9">
    <location>
        <begin position="243"/>
        <end position="265"/>
    </location>
</feature>
<feature type="compositionally biased region" description="Low complexity" evidence="9">
    <location>
        <begin position="366"/>
        <end position="378"/>
    </location>
</feature>
<sequence>MASSSSAEANADYTDAILKRSAAKIIMSVGFSGATNVTLDYTADLLERYMSKMMTEAKHAAEINGRSKATITDVDHVFKKMNISFMELHDYIQQVRPFPLPVKVPAFPVEHEKILDSESPNEEELAERSTCYDKFLPTLYPQIKSLDLTPELNNSNTSTSEASIPEATSEDLPAKEEEPEKPEKPELEERSVTPPPLPPEVNAVAKTPKACVQTEKQSVFPTFAGMMVRDLGLKIRTKEMMEEEKKAMTTKKHGKSKKSKKEAFLDAPTIGDTGVSLKVSHSAADMRKNPSPLPKPSHSFSDRHSATPNSDITKHRASASSTTTSRPDSAPADPPVRSIHEKLLALSKTALKQSTEVLNARKVGRPPHSQSHSFSSPHLPEGSFVKKKSREDKKSKEEKKKKELEKIPSKNEGSGEHRSSVFSSGKNETPKQESHDMRPLAIFSTPLSAPPSLPIASSTPIGDLHATPFLPATESKLKKKKSKKEGREDKTRSHETQKTKLDLSQASSSFALNVTRRPSVLSSTSTTILPAGAPDLNDDCTNTISFGGESTLNDTQTTVASNLLTSVSQLDMSTPFGHDSSHSKPHKAKKKKEKREKEHKEKKRDKEHKKDKKKSHKERKRSRSPGSSKHRPSDKPELKLKIRIGIGPSSGSSVAPSPMQSPPNPFERTPLPPPLPTPVEELVPVSPDDDDNLPIRFLTETPKTSNLNKTVNQTPSADAPSKTTEKRLSYQTPAEESTEKHHRSSTGNEEKRKPSSEEKQKAEEKKKRLEEKKKKKEKRMEMERHHEHDKERTRQPPLELPKMVTDKFKSEEKHTDKVRLEEKTSKRERKEGTVRSEHSSRPETPKMRDGEKHIKKSKSGSLHHGSLSRSETPLLSEQRPSSSSSSRTPMKKEKERQKEKDRMREKEKREKEREREKEKEKERREKEREREELERKREAEEAQKSQLAANSDDSDSDDSDMRPIFTLPQTDGYGPIQIDLENVWVCPVCSVAYVEGENMVGCDTCDQWFHWACVGLTEAPPENLNWYCKDCLPAQQKSRKRAQGSAGSKRGAKKRRL</sequence>
<organism evidence="11 12">
    <name type="scientific">Steinernema carpocapsae</name>
    <name type="common">Entomopathogenic nematode</name>
    <dbReference type="NCBI Taxonomy" id="34508"/>
    <lineage>
        <taxon>Eukaryota</taxon>
        <taxon>Metazoa</taxon>
        <taxon>Ecdysozoa</taxon>
        <taxon>Nematoda</taxon>
        <taxon>Chromadorea</taxon>
        <taxon>Rhabditida</taxon>
        <taxon>Tylenchina</taxon>
        <taxon>Panagrolaimomorpha</taxon>
        <taxon>Strongyloidoidea</taxon>
        <taxon>Steinernematidae</taxon>
        <taxon>Steinernema</taxon>
    </lineage>
</organism>